<dbReference type="GO" id="GO:1904680">
    <property type="term" value="F:peptide transmembrane transporter activity"/>
    <property type="evidence" value="ECO:0007669"/>
    <property type="project" value="InterPro"/>
</dbReference>
<feature type="transmembrane region" description="Helical" evidence="9">
    <location>
        <begin position="373"/>
        <end position="391"/>
    </location>
</feature>
<dbReference type="SUPFAM" id="SSF56601">
    <property type="entry name" value="beta-lactamase/transpeptidase-like"/>
    <property type="match status" value="1"/>
</dbReference>
<keyword evidence="12" id="KW-0614">Plasmid</keyword>
<dbReference type="PANTHER" id="PTHR46825:SF11">
    <property type="entry name" value="PENICILLIN-BINDING PROTEIN 4"/>
    <property type="match status" value="1"/>
</dbReference>
<dbReference type="InterPro" id="IPR015856">
    <property type="entry name" value="ABC_transpr_CbiO/EcfA_su"/>
</dbReference>
<dbReference type="AlphaFoldDB" id="A0A0F7C1W5"/>
<dbReference type="NCBIfam" id="TIGR01194">
    <property type="entry name" value="cyc_pep_trnsptr"/>
    <property type="match status" value="1"/>
</dbReference>
<evidence type="ECO:0000256" key="6">
    <source>
        <dbReference type="ARBA" id="ARBA00022840"/>
    </source>
</evidence>
<dbReference type="Gene3D" id="3.40.710.10">
    <property type="entry name" value="DD-peptidase/beta-lactamase superfamily"/>
    <property type="match status" value="1"/>
</dbReference>
<evidence type="ECO:0000313" key="12">
    <source>
        <dbReference type="EMBL" id="AKF96395.1"/>
    </source>
</evidence>
<dbReference type="SUPFAM" id="SSF90123">
    <property type="entry name" value="ABC transporter transmembrane region"/>
    <property type="match status" value="1"/>
</dbReference>
<dbReference type="PROSITE" id="PS50929">
    <property type="entry name" value="ABC_TM1F"/>
    <property type="match status" value="1"/>
</dbReference>
<feature type="transmembrane region" description="Helical" evidence="9">
    <location>
        <begin position="736"/>
        <end position="754"/>
    </location>
</feature>
<feature type="domain" description="ABC transmembrane type-1" evidence="11">
    <location>
        <begin position="487"/>
        <end position="762"/>
    </location>
</feature>
<comment type="subcellular location">
    <subcellularLocation>
        <location evidence="2">Cell membrane</location>
        <topology evidence="2">Multi-pass membrane protein</topology>
    </subcellularLocation>
    <subcellularLocation>
        <location evidence="1">Cell membrane</location>
        <topology evidence="1">Peripheral membrane protein</topology>
    </subcellularLocation>
</comment>
<dbReference type="SMART" id="SM00382">
    <property type="entry name" value="AAA"/>
    <property type="match status" value="1"/>
</dbReference>
<dbReference type="GO" id="GO:0005524">
    <property type="term" value="F:ATP binding"/>
    <property type="evidence" value="ECO:0007669"/>
    <property type="project" value="UniProtKB-KW"/>
</dbReference>
<keyword evidence="3" id="KW-0813">Transport</keyword>
<feature type="transmembrane region" description="Helical" evidence="9">
    <location>
        <begin position="619"/>
        <end position="638"/>
    </location>
</feature>
<organism evidence="12">
    <name type="scientific">Brevibacillus laterosporus</name>
    <name type="common">Bacillus laterosporus</name>
    <dbReference type="NCBI Taxonomy" id="1465"/>
    <lineage>
        <taxon>Bacteria</taxon>
        <taxon>Bacillati</taxon>
        <taxon>Bacillota</taxon>
        <taxon>Bacilli</taxon>
        <taxon>Bacillales</taxon>
        <taxon>Paenibacillaceae</taxon>
        <taxon>Brevibacillus</taxon>
    </lineage>
</organism>
<evidence type="ECO:0000256" key="7">
    <source>
        <dbReference type="ARBA" id="ARBA00022989"/>
    </source>
</evidence>
<dbReference type="Pfam" id="PF00005">
    <property type="entry name" value="ABC_tran"/>
    <property type="match status" value="1"/>
</dbReference>
<dbReference type="InterPro" id="IPR017871">
    <property type="entry name" value="ABC_transporter-like_CS"/>
</dbReference>
<dbReference type="InterPro" id="IPR027417">
    <property type="entry name" value="P-loop_NTPase"/>
</dbReference>
<evidence type="ECO:0000256" key="9">
    <source>
        <dbReference type="SAM" id="Phobius"/>
    </source>
</evidence>
<feature type="transmembrane region" description="Helical" evidence="9">
    <location>
        <begin position="486"/>
        <end position="507"/>
    </location>
</feature>
<dbReference type="EMBL" id="CP011076">
    <property type="protein sequence ID" value="AKF96395.1"/>
    <property type="molecule type" value="Genomic_DNA"/>
</dbReference>
<dbReference type="GO" id="GO:0005886">
    <property type="term" value="C:plasma membrane"/>
    <property type="evidence" value="ECO:0007669"/>
    <property type="project" value="UniProtKB-SubCell"/>
</dbReference>
<dbReference type="Gene3D" id="1.20.1560.10">
    <property type="entry name" value="ABC transporter type 1, transmembrane domain"/>
    <property type="match status" value="1"/>
</dbReference>
<dbReference type="InterPro" id="IPR003593">
    <property type="entry name" value="AAA+_ATPase"/>
</dbReference>
<dbReference type="CDD" id="cd03225">
    <property type="entry name" value="ABC_cobalt_CbiO_domain1"/>
    <property type="match status" value="1"/>
</dbReference>
<evidence type="ECO:0000256" key="8">
    <source>
        <dbReference type="ARBA" id="ARBA00023136"/>
    </source>
</evidence>
<evidence type="ECO:0000256" key="2">
    <source>
        <dbReference type="ARBA" id="ARBA00004651"/>
    </source>
</evidence>
<dbReference type="PROSITE" id="PS50893">
    <property type="entry name" value="ABC_TRANSPORTER_2"/>
    <property type="match status" value="1"/>
</dbReference>
<feature type="domain" description="ABC transporter" evidence="10">
    <location>
        <begin position="800"/>
        <end position="1011"/>
    </location>
</feature>
<dbReference type="GO" id="GO:0015833">
    <property type="term" value="P:peptide transport"/>
    <property type="evidence" value="ECO:0007669"/>
    <property type="project" value="InterPro"/>
</dbReference>
<dbReference type="InterPro" id="IPR050491">
    <property type="entry name" value="AmpC-like"/>
</dbReference>
<keyword evidence="7 9" id="KW-1133">Transmembrane helix</keyword>
<dbReference type="GO" id="GO:0016887">
    <property type="term" value="F:ATP hydrolysis activity"/>
    <property type="evidence" value="ECO:0007669"/>
    <property type="project" value="InterPro"/>
</dbReference>
<proteinExistence type="predicted"/>
<keyword evidence="4 9" id="KW-0812">Transmembrane</keyword>
<evidence type="ECO:0000256" key="3">
    <source>
        <dbReference type="ARBA" id="ARBA00022448"/>
    </source>
</evidence>
<dbReference type="InterPro" id="IPR003439">
    <property type="entry name" value="ABC_transporter-like_ATP-bd"/>
</dbReference>
<dbReference type="PANTHER" id="PTHR46825">
    <property type="entry name" value="D-ALANYL-D-ALANINE-CARBOXYPEPTIDASE/ENDOPEPTIDASE AMPH"/>
    <property type="match status" value="1"/>
</dbReference>
<feature type="transmembrane region" description="Helical" evidence="9">
    <location>
        <begin position="412"/>
        <end position="433"/>
    </location>
</feature>
<dbReference type="PROSITE" id="PS00211">
    <property type="entry name" value="ABC_TRANSPORTER_1"/>
    <property type="match status" value="1"/>
</dbReference>
<dbReference type="InterPro" id="IPR011527">
    <property type="entry name" value="ABC1_TM_dom"/>
</dbReference>
<geneLocation type="plasmid" evidence="12">
    <name>unnamed2</name>
</geneLocation>
<keyword evidence="8 9" id="KW-0472">Membrane</keyword>
<dbReference type="Gene3D" id="3.40.50.300">
    <property type="entry name" value="P-loop containing nucleotide triphosphate hydrolases"/>
    <property type="match status" value="1"/>
</dbReference>
<dbReference type="InterPro" id="IPR036640">
    <property type="entry name" value="ABC1_TM_sf"/>
</dbReference>
<reference evidence="12" key="1">
    <citation type="submission" date="2015-03" db="EMBL/GenBank/DDBJ databases">
        <title>MIGS Cultured Bacterial/Archaeal sample from Brevibacillus laterosporus.</title>
        <authorList>
            <person name="Zeng D."/>
            <person name="Zhu L."/>
            <person name="Dong G."/>
            <person name="Ye W."/>
            <person name="Ren D."/>
            <person name="Wu L."/>
            <person name="Xu J."/>
            <person name="Li G."/>
            <person name="Guo L."/>
        </authorList>
    </citation>
    <scope>NUCLEOTIDE SEQUENCE</scope>
    <source>
        <strain evidence="12">B9</strain>
        <plasmid evidence="12">unnamed2</plasmid>
    </source>
</reference>
<feature type="transmembrane region" description="Helical" evidence="9">
    <location>
        <begin position="593"/>
        <end position="613"/>
    </location>
</feature>
<feature type="transmembrane region" description="Helical" evidence="9">
    <location>
        <begin position="702"/>
        <end position="724"/>
    </location>
</feature>
<evidence type="ECO:0000256" key="4">
    <source>
        <dbReference type="ARBA" id="ARBA00022692"/>
    </source>
</evidence>
<accession>A0A0F7C1W5</accession>
<sequence>MFGSNSIGHATGNNPDLPIQEIEKIIQKNMEIGKIPGLSVVIISQENTVFQKSYGYADLQKMNPVTSQTLFELGSNSKSFTSLGILLLEKQELISLKDPVSKYLPWFKLKWKDTEPPITIEHLLHHTSGVAFETIGDIPQSKEEDALEQTVKSILSKELKYKPGTKFEYATVNYDVLGLLIEKVTGQRFDRFMKEQIIKPLGLHNTYVGLMDSELEKKEIATGYKLGYTKNLAYKSPPFYGNTPAGYFISSPSDMAEWLKIQMGTSKQSLFDPLLIQKSHLPNRSVHPDIDGSSYAAGWYIFQKGSGEISHSGANPNFSSFIVIRPSDKLGVAVFANLNSDYTEVIGQGIINLIQGIEAPRLHSDTYKEIDQIATAVLCSLVLLFLVTLYFTVRLLVELLRKKRIFIVSKNALYVVIVATVLLAVFGYSLYKIPTLFFYNLPWSFVEVWGPNSIMVAVYGAFAVGFAYYVYFVLSMLFQKSNDKGYFTLLLLSIISGFGNAFIIFVINETFVRSNNLTNGLLFYFLLGILMYVFSQKYIRSKLVRLTNGIVYEKRKKLINRLLNTPFYKLEKLEKGRIEATLNNDTEMISRSINVGITSATSLITLLCCFIYLGIMNGYALLLSIFIIGVTLILYSFIGNQADKLWEQTRDIQNSFFRFISDLMGGFKELTLNFQKRQEFKKVMLEKCDRYRDKRTLGDLKFANVFVIGELLFVIVIGIVVFVFPEFFKDIQKETLRNYVFVFLYMVGPVNELLNGIPHILQVKISWKRINSMLEEVGSYEISGKDNGLLDIKEQNQIVLQLKDVKYSYQSENQKAFEIGSISYEFRAGEITYITGGNGSGKSTLAKLITGLYPPDEGEININGVQVNTDTLNQQYSAIFSDFYLFDRMYGIQADERKNEIQAYLKMLELEDKIKIENGVFSTIKLSSGQKKRLALLITYLEDRPICLFDEWAADQDPEYRRFFYTRILPELKMRGKCVIVITHDVHYFNLADHVIKMDMGQIVQNDTIHVS</sequence>
<evidence type="ECO:0000259" key="10">
    <source>
        <dbReference type="PROSITE" id="PS50893"/>
    </source>
</evidence>
<dbReference type="InterPro" id="IPR012338">
    <property type="entry name" value="Beta-lactam/transpept-like"/>
</dbReference>
<gene>
    <name evidence="12" type="ORF">EX87_20480</name>
</gene>
<feature type="transmembrane region" description="Helical" evidence="9">
    <location>
        <begin position="519"/>
        <end position="535"/>
    </location>
</feature>
<protein>
    <submittedName>
        <fullName evidence="12">Peptide ABC transporter</fullName>
    </submittedName>
</protein>
<evidence type="ECO:0000256" key="1">
    <source>
        <dbReference type="ARBA" id="ARBA00004202"/>
    </source>
</evidence>
<name>A0A0F7C1W5_BRELA</name>
<evidence type="ECO:0000256" key="5">
    <source>
        <dbReference type="ARBA" id="ARBA00022741"/>
    </source>
</evidence>
<dbReference type="GO" id="GO:0140359">
    <property type="term" value="F:ABC-type transporter activity"/>
    <property type="evidence" value="ECO:0007669"/>
    <property type="project" value="InterPro"/>
</dbReference>
<dbReference type="SUPFAM" id="SSF52540">
    <property type="entry name" value="P-loop containing nucleoside triphosphate hydrolases"/>
    <property type="match status" value="1"/>
</dbReference>
<dbReference type="InterPro" id="IPR005898">
    <property type="entry name" value="Cyc_pep_transpt_SyrD/YojI"/>
</dbReference>
<dbReference type="InterPro" id="IPR001466">
    <property type="entry name" value="Beta-lactam-related"/>
</dbReference>
<feature type="transmembrane region" description="Helical" evidence="9">
    <location>
        <begin position="453"/>
        <end position="474"/>
    </location>
</feature>
<keyword evidence="5" id="KW-0547">Nucleotide-binding</keyword>
<evidence type="ECO:0000259" key="11">
    <source>
        <dbReference type="PROSITE" id="PS50929"/>
    </source>
</evidence>
<dbReference type="Pfam" id="PF00144">
    <property type="entry name" value="Beta-lactamase"/>
    <property type="match status" value="1"/>
</dbReference>
<keyword evidence="6" id="KW-0067">ATP-binding</keyword>